<dbReference type="EMBL" id="JAANER010000001">
    <property type="protein sequence ID" value="KAG9195152.1"/>
    <property type="molecule type" value="Genomic_DNA"/>
</dbReference>
<feature type="region of interest" description="Disordered" evidence="2">
    <location>
        <begin position="281"/>
        <end position="320"/>
    </location>
</feature>
<feature type="compositionally biased region" description="Low complexity" evidence="2">
    <location>
        <begin position="43"/>
        <end position="85"/>
    </location>
</feature>
<feature type="coiled-coil region" evidence="1">
    <location>
        <begin position="324"/>
        <end position="351"/>
    </location>
</feature>
<evidence type="ECO:0000313" key="3">
    <source>
        <dbReference type="EMBL" id="KAG9195152.1"/>
    </source>
</evidence>
<protein>
    <submittedName>
        <fullName evidence="3">Uncharacterized protein</fullName>
    </submittedName>
</protein>
<keyword evidence="4" id="KW-1185">Reference proteome</keyword>
<accession>A0AAD4IIE2</accession>
<comment type="caution">
    <text evidence="3">The sequence shown here is derived from an EMBL/GenBank/DDBJ whole genome shotgun (WGS) entry which is preliminary data.</text>
</comment>
<feature type="compositionally biased region" description="Polar residues" evidence="2">
    <location>
        <begin position="301"/>
        <end position="313"/>
    </location>
</feature>
<reference evidence="3" key="1">
    <citation type="submission" date="2021-07" db="EMBL/GenBank/DDBJ databases">
        <title>Genome Resource of American Ginseng Black Spot Pathogen Alternaria panax.</title>
        <authorList>
            <person name="Qiu C."/>
            <person name="Wang W."/>
            <person name="Liu Z."/>
        </authorList>
    </citation>
    <scope>NUCLEOTIDE SEQUENCE</scope>
    <source>
        <strain evidence="3">BNCC115425</strain>
    </source>
</reference>
<evidence type="ECO:0000256" key="1">
    <source>
        <dbReference type="SAM" id="Coils"/>
    </source>
</evidence>
<sequence length="462" mass="51807">MAILTPEQLQQQWMWKKLAPSQQQQQYHDRKHVPRPSQQQNGQPQRPLSPQQQQLQREQFARLSPEQQQLRQQWQSRQQQNAQQRPNLMQFPAQSSNNMQLPRSSGMAPPSSSDHNGTSSQAQASPHSSSVPTVYSLNSLSGANILMSGNDQQQCPPSTPSATLTLTTTASPQSGSTARKPSNTSPPAQHGISPAFSANSHMPTLSPFTTRTQSASLGQQGQQVNASDGSTQYQQSCMSPSNNAHYRQSPLKQGHPHAQTNQHYSPTQKSFPLLAGQKRQITDAPEGTRPADKRPGVYRQANGTINGTLNGTPTRVVPTTKDPNLELRKQQAKVEAERRHIQENQAKLTEQARVAEQYRIAYAAALQREKDDKRREELRKDPSANFRHVLEVYKLTPLKKGDLPNRYLMGLIANRPMPIDLDSELALAITFAKDHWGYYGQWPKDVPRFAEYERSRKAKELA</sequence>
<feature type="compositionally biased region" description="Polar residues" evidence="2">
    <location>
        <begin position="173"/>
        <end position="187"/>
    </location>
</feature>
<dbReference type="AlphaFoldDB" id="A0AAD4IIE2"/>
<evidence type="ECO:0000256" key="2">
    <source>
        <dbReference type="SAM" id="MobiDB-lite"/>
    </source>
</evidence>
<organism evidence="3 4">
    <name type="scientific">Alternaria panax</name>
    <dbReference type="NCBI Taxonomy" id="48097"/>
    <lineage>
        <taxon>Eukaryota</taxon>
        <taxon>Fungi</taxon>
        <taxon>Dikarya</taxon>
        <taxon>Ascomycota</taxon>
        <taxon>Pezizomycotina</taxon>
        <taxon>Dothideomycetes</taxon>
        <taxon>Pleosporomycetidae</taxon>
        <taxon>Pleosporales</taxon>
        <taxon>Pleosporineae</taxon>
        <taxon>Pleosporaceae</taxon>
        <taxon>Alternaria</taxon>
        <taxon>Alternaria sect. Panax</taxon>
    </lineage>
</organism>
<feature type="compositionally biased region" description="Polar residues" evidence="2">
    <location>
        <begin position="258"/>
        <end position="268"/>
    </location>
</feature>
<name>A0AAD4IIE2_9PLEO</name>
<proteinExistence type="predicted"/>
<feature type="compositionally biased region" description="Polar residues" evidence="2">
    <location>
        <begin position="131"/>
        <end position="155"/>
    </location>
</feature>
<evidence type="ECO:0000313" key="4">
    <source>
        <dbReference type="Proteomes" id="UP001199106"/>
    </source>
</evidence>
<keyword evidence="1" id="KW-0175">Coiled coil</keyword>
<dbReference type="Proteomes" id="UP001199106">
    <property type="component" value="Unassembled WGS sequence"/>
</dbReference>
<feature type="compositionally biased region" description="Low complexity" evidence="2">
    <location>
        <begin position="119"/>
        <end position="130"/>
    </location>
</feature>
<feature type="compositionally biased region" description="Polar residues" evidence="2">
    <location>
        <begin position="92"/>
        <end position="103"/>
    </location>
</feature>
<feature type="compositionally biased region" description="Low complexity" evidence="2">
    <location>
        <begin position="160"/>
        <end position="172"/>
    </location>
</feature>
<gene>
    <name evidence="3" type="ORF">G6011_00272</name>
</gene>
<feature type="region of interest" description="Disordered" evidence="2">
    <location>
        <begin position="16"/>
        <end position="268"/>
    </location>
</feature>
<feature type="compositionally biased region" description="Polar residues" evidence="2">
    <location>
        <begin position="196"/>
        <end position="246"/>
    </location>
</feature>